<protein>
    <submittedName>
        <fullName evidence="2">Uncharacterized protein</fullName>
    </submittedName>
</protein>
<dbReference type="Proteomes" id="UP000314294">
    <property type="component" value="Unassembled WGS sequence"/>
</dbReference>
<dbReference type="EMBL" id="SRLO01000128">
    <property type="protein sequence ID" value="TNN73173.1"/>
    <property type="molecule type" value="Genomic_DNA"/>
</dbReference>
<proteinExistence type="predicted"/>
<dbReference type="AlphaFoldDB" id="A0A4Z2I7M4"/>
<feature type="compositionally biased region" description="Polar residues" evidence="1">
    <location>
        <begin position="1"/>
        <end position="25"/>
    </location>
</feature>
<reference evidence="2 3" key="1">
    <citation type="submission" date="2019-03" db="EMBL/GenBank/DDBJ databases">
        <title>First draft genome of Liparis tanakae, snailfish: a comprehensive survey of snailfish specific genes.</title>
        <authorList>
            <person name="Kim W."/>
            <person name="Song I."/>
            <person name="Jeong J.-H."/>
            <person name="Kim D."/>
            <person name="Kim S."/>
            <person name="Ryu S."/>
            <person name="Song J.Y."/>
            <person name="Lee S.K."/>
        </authorList>
    </citation>
    <scope>NUCLEOTIDE SEQUENCE [LARGE SCALE GENOMIC DNA]</scope>
    <source>
        <tissue evidence="2">Muscle</tissue>
    </source>
</reference>
<feature type="region of interest" description="Disordered" evidence="1">
    <location>
        <begin position="1"/>
        <end position="85"/>
    </location>
</feature>
<evidence type="ECO:0000313" key="3">
    <source>
        <dbReference type="Proteomes" id="UP000314294"/>
    </source>
</evidence>
<evidence type="ECO:0000256" key="1">
    <source>
        <dbReference type="SAM" id="MobiDB-lite"/>
    </source>
</evidence>
<gene>
    <name evidence="2" type="ORF">EYF80_016659</name>
</gene>
<accession>A0A4Z2I7M4</accession>
<keyword evidence="3" id="KW-1185">Reference proteome</keyword>
<organism evidence="2 3">
    <name type="scientific">Liparis tanakae</name>
    <name type="common">Tanaka's snailfish</name>
    <dbReference type="NCBI Taxonomy" id="230148"/>
    <lineage>
        <taxon>Eukaryota</taxon>
        <taxon>Metazoa</taxon>
        <taxon>Chordata</taxon>
        <taxon>Craniata</taxon>
        <taxon>Vertebrata</taxon>
        <taxon>Euteleostomi</taxon>
        <taxon>Actinopterygii</taxon>
        <taxon>Neopterygii</taxon>
        <taxon>Teleostei</taxon>
        <taxon>Neoteleostei</taxon>
        <taxon>Acanthomorphata</taxon>
        <taxon>Eupercaria</taxon>
        <taxon>Perciformes</taxon>
        <taxon>Cottioidei</taxon>
        <taxon>Cottales</taxon>
        <taxon>Liparidae</taxon>
        <taxon>Liparis</taxon>
    </lineage>
</organism>
<evidence type="ECO:0000313" key="2">
    <source>
        <dbReference type="EMBL" id="TNN73173.1"/>
    </source>
</evidence>
<comment type="caution">
    <text evidence="2">The sequence shown here is derived from an EMBL/GenBank/DDBJ whole genome shotgun (WGS) entry which is preliminary data.</text>
</comment>
<name>A0A4Z2I7M4_9TELE</name>
<sequence>MSKQSATMDSTFKESQGTGGSSRSNDSQHRAAVVQHRPRRLMNVPSPPPGWRTHKTTGSQRSATRRRPELAEPGNSPEGHSHTSGVLVVAQEESFSAAALVAAHHVDTDLLASAVAFGALIHICRRTKQN</sequence>